<feature type="transmembrane region" description="Helical" evidence="5">
    <location>
        <begin position="516"/>
        <end position="534"/>
    </location>
</feature>
<evidence type="ECO:0000256" key="1">
    <source>
        <dbReference type="ARBA" id="ARBA00004141"/>
    </source>
</evidence>
<keyword evidence="4 5" id="KW-0472">Membrane</keyword>
<gene>
    <name evidence="6" type="ORF">PSNMU_V1.4_AUG-EV-PASAV3_0124810</name>
</gene>
<dbReference type="OrthoDB" id="73273at2759"/>
<keyword evidence="2 5" id="KW-0812">Transmembrane</keyword>
<evidence type="ECO:0000256" key="2">
    <source>
        <dbReference type="ARBA" id="ARBA00022692"/>
    </source>
</evidence>
<dbReference type="AlphaFoldDB" id="A0A448ZTD3"/>
<keyword evidence="7" id="KW-1185">Reference proteome</keyword>
<feature type="transmembrane region" description="Helical" evidence="5">
    <location>
        <begin position="370"/>
        <end position="394"/>
    </location>
</feature>
<dbReference type="Pfam" id="PF04791">
    <property type="entry name" value="LMBR1"/>
    <property type="match status" value="2"/>
</dbReference>
<dbReference type="EMBL" id="CAACVS010000699">
    <property type="protein sequence ID" value="VEU45309.1"/>
    <property type="molecule type" value="Genomic_DNA"/>
</dbReference>
<feature type="transmembrane region" description="Helical" evidence="5">
    <location>
        <begin position="6"/>
        <end position="26"/>
    </location>
</feature>
<accession>A0A448ZTD3</accession>
<dbReference type="InterPro" id="IPR006876">
    <property type="entry name" value="LMBR1-like_membr_prot"/>
</dbReference>
<evidence type="ECO:0000256" key="3">
    <source>
        <dbReference type="ARBA" id="ARBA00022989"/>
    </source>
</evidence>
<reference evidence="6 7" key="1">
    <citation type="submission" date="2019-01" db="EMBL/GenBank/DDBJ databases">
        <authorList>
            <person name="Ferrante I. M."/>
        </authorList>
    </citation>
    <scope>NUCLEOTIDE SEQUENCE [LARGE SCALE GENOMIC DNA]</scope>
    <source>
        <strain evidence="6 7">B856</strain>
    </source>
</reference>
<feature type="transmembrane region" description="Helical" evidence="5">
    <location>
        <begin position="237"/>
        <end position="267"/>
    </location>
</feature>
<feature type="transmembrane region" description="Helical" evidence="5">
    <location>
        <begin position="38"/>
        <end position="60"/>
    </location>
</feature>
<dbReference type="PANTHER" id="PTHR31652:SF0">
    <property type="entry name" value="LIMR FAMILY PROTEIN DDB_G0283707-RELATED"/>
    <property type="match status" value="1"/>
</dbReference>
<sequence>MADIFLIVATSVAFLLMLVIAIYLLVYYSHPDDRNDAYFPKLVVIIGIMLTGATCLLLPLDVANNEGYAGCDGYNTSLCGGLNMTLFWDIFFWLIPVWVFLMIPFSTFFYEADDGMLMAGTSVDPNPVKKSRILSALGYTTGVVVFITVLYVVAYMTASEASISVQDYMGNDLVSASALGNDRRGVVITKTSIGASGNFTTAQLAEMEGNPYDQAYASTVENMGSDTLVMQVSISTFFAALMAWLGWFLFAVFGGIGMASMPLDLILVFKNRPRNMDAVEYAEAQKSLRDRVNELVDIGELIKIERANNPNMGTVGGMGGYFSAEKRKEARIERQALLEFKQGVYLLEQDVEDFKACTSDYDNYNPLRPYIALFLGICSIVISLVWMVHIAVYILPTPPLTPFLNSYFAWFDKWFSLFGVLSVALFTVYLLFAAVTGCFKFGLRMACIQLHPMVLGKTYMSSFLFNTGLVLLCALPVVQFSAQAFSDYARNSTINQIFNVQIENLTFFGWWFTQKVFVYIFFSFAGLTMLYLLVKPKETGPSGVDLRDRLRSRKG</sequence>
<dbReference type="Proteomes" id="UP000291116">
    <property type="component" value="Unassembled WGS sequence"/>
</dbReference>
<feature type="transmembrane region" description="Helical" evidence="5">
    <location>
        <begin position="463"/>
        <end position="482"/>
    </location>
</feature>
<comment type="subcellular location">
    <subcellularLocation>
        <location evidence="1">Membrane</location>
        <topology evidence="1">Multi-pass membrane protein</topology>
    </subcellularLocation>
</comment>
<name>A0A448ZTD3_9STRA</name>
<evidence type="ECO:0008006" key="8">
    <source>
        <dbReference type="Google" id="ProtNLM"/>
    </source>
</evidence>
<evidence type="ECO:0000256" key="5">
    <source>
        <dbReference type="SAM" id="Phobius"/>
    </source>
</evidence>
<evidence type="ECO:0000313" key="6">
    <source>
        <dbReference type="EMBL" id="VEU45309.1"/>
    </source>
</evidence>
<organism evidence="6 7">
    <name type="scientific">Pseudo-nitzschia multistriata</name>
    <dbReference type="NCBI Taxonomy" id="183589"/>
    <lineage>
        <taxon>Eukaryota</taxon>
        <taxon>Sar</taxon>
        <taxon>Stramenopiles</taxon>
        <taxon>Ochrophyta</taxon>
        <taxon>Bacillariophyta</taxon>
        <taxon>Bacillariophyceae</taxon>
        <taxon>Bacillariophycidae</taxon>
        <taxon>Bacillariales</taxon>
        <taxon>Bacillariaceae</taxon>
        <taxon>Pseudo-nitzschia</taxon>
    </lineage>
</organism>
<keyword evidence="3 5" id="KW-1133">Transmembrane helix</keyword>
<evidence type="ECO:0000313" key="7">
    <source>
        <dbReference type="Proteomes" id="UP000291116"/>
    </source>
</evidence>
<protein>
    <recommendedName>
        <fullName evidence="8">LMBR1-like membrane protein</fullName>
    </recommendedName>
</protein>
<feature type="transmembrane region" description="Helical" evidence="5">
    <location>
        <begin position="90"/>
        <end position="112"/>
    </location>
</feature>
<dbReference type="PANTHER" id="PTHR31652">
    <property type="entry name" value="LIMR FAMILY PROTEIN DDB_G0283707-RELATED"/>
    <property type="match status" value="1"/>
</dbReference>
<feature type="transmembrane region" description="Helical" evidence="5">
    <location>
        <begin position="133"/>
        <end position="154"/>
    </location>
</feature>
<evidence type="ECO:0000256" key="4">
    <source>
        <dbReference type="ARBA" id="ARBA00023136"/>
    </source>
</evidence>
<proteinExistence type="predicted"/>
<dbReference type="GO" id="GO:0016020">
    <property type="term" value="C:membrane"/>
    <property type="evidence" value="ECO:0007669"/>
    <property type="project" value="UniProtKB-SubCell"/>
</dbReference>
<feature type="transmembrane region" description="Helical" evidence="5">
    <location>
        <begin position="414"/>
        <end position="443"/>
    </location>
</feature>